<dbReference type="OMA" id="CHVEAHI"/>
<dbReference type="Gene3D" id="3.30.420.40">
    <property type="match status" value="2"/>
</dbReference>
<dbReference type="VEuPathDB" id="FungiDB:An05g01940"/>
<dbReference type="NCBIfam" id="TIGR02246">
    <property type="entry name" value="SgcJ/EcaC family oxidoreductase"/>
    <property type="match status" value="1"/>
</dbReference>
<dbReference type="VEuPathDB" id="FungiDB:ASPNIDRAFT2_38522"/>
<dbReference type="Pfam" id="PF12680">
    <property type="entry name" value="SnoaL_2"/>
    <property type="match status" value="1"/>
</dbReference>
<sequence length="658" mass="73349">MQAPKAVISVDYGTTAVGYRFVNFHEPEIPQNTQTVSNWPGHCNSTERSGKVPSKFAYGAENNVDRDSWGFEVSEDMTSCSWTKLVLEADANGLELGQGDLGDDVFHVPGGKQADSVVRDYLRRLHDHIWSQEPFKAIGNLEVEYIFTVPASFSRGAQLAMVAAAKDAGFSEGNINLLTESEAVAGYVFERGLLKDIKAGEKVMIVDLGGGTSDVSSYVALRAQNGLQLQQLSAPQSRNIGGINIDRNFSSLLTDRFDPEFGTLPSNRTGPSSRLMREFARHKRDITDGDRNGEQFRIRLPMGIVDPNPLHYDVDYSEIIISMDDWRAVFNPVLKEILEFIRDMYNAAGGVQYMVFAGGVVNLPWVQEYFRKLLVAEHISVIFSPNPEMAVARGGVWYATQNTPLLVECPRHYGVAKPGDNTINWVLHKGQRYATGHTTQVQLRHVYKATDPKSVLIAVCGYNGPCSPISTSDDVENLGMFLLDLSKLNLAQFWHREDDHGRIEYSIKFTLEIECDVSRVPPPDTNEISALLHAYGNALKSRNVDEAVALYTEDGVIMPPHFSASTGTEALRDSYTRIFATIQLVITFQIEEIVVMSPEWAFARTTAEGTKTILATQESEPHANQELFILRREHGKWLIARYAFSSMKPLVQNGIRRS</sequence>
<evidence type="ECO:0000313" key="4">
    <source>
        <dbReference type="EMBL" id="GAQ46990.1"/>
    </source>
</evidence>
<evidence type="ECO:0000259" key="3">
    <source>
        <dbReference type="Pfam" id="PF12680"/>
    </source>
</evidence>
<dbReference type="InterPro" id="IPR037401">
    <property type="entry name" value="SnoaL-like"/>
</dbReference>
<dbReference type="PaxDb" id="5061-CADANGAP00004843"/>
<dbReference type="VEuPathDB" id="FungiDB:An03g05720"/>
<keyword evidence="2" id="KW-0067">ATP-binding</keyword>
<dbReference type="VEuPathDB" id="FungiDB:M747DRAFT_250503"/>
<keyword evidence="1" id="KW-0547">Nucleotide-binding</keyword>
<dbReference type="InterPro" id="IPR011944">
    <property type="entry name" value="Steroid_delta5-4_isomerase"/>
</dbReference>
<dbReference type="InterPro" id="IPR013126">
    <property type="entry name" value="Hsp_70_fam"/>
</dbReference>
<dbReference type="Proteomes" id="UP000068243">
    <property type="component" value="Unassembled WGS sequence"/>
</dbReference>
<dbReference type="Gene3D" id="3.10.450.50">
    <property type="match status" value="1"/>
</dbReference>
<dbReference type="OrthoDB" id="2963168at2759"/>
<organism evidence="4 5">
    <name type="scientific">Aspergillus niger</name>
    <dbReference type="NCBI Taxonomy" id="5061"/>
    <lineage>
        <taxon>Eukaryota</taxon>
        <taxon>Fungi</taxon>
        <taxon>Dikarya</taxon>
        <taxon>Ascomycota</taxon>
        <taxon>Pezizomycotina</taxon>
        <taxon>Eurotiomycetes</taxon>
        <taxon>Eurotiomycetidae</taxon>
        <taxon>Eurotiales</taxon>
        <taxon>Aspergillaceae</taxon>
        <taxon>Aspergillus</taxon>
        <taxon>Aspergillus subgen. Circumdati</taxon>
    </lineage>
</organism>
<evidence type="ECO:0000313" key="5">
    <source>
        <dbReference type="Proteomes" id="UP000068243"/>
    </source>
</evidence>
<dbReference type="GO" id="GO:0140662">
    <property type="term" value="F:ATP-dependent protein folding chaperone"/>
    <property type="evidence" value="ECO:0007669"/>
    <property type="project" value="InterPro"/>
</dbReference>
<dbReference type="AlphaFoldDB" id="A0A100ITD9"/>
<comment type="caution">
    <text evidence="4">The sequence shown here is derived from an EMBL/GenBank/DDBJ whole genome shotgun (WGS) entry which is preliminary data.</text>
</comment>
<dbReference type="InterPro" id="IPR032710">
    <property type="entry name" value="NTF2-like_dom_sf"/>
</dbReference>
<dbReference type="InterPro" id="IPR043129">
    <property type="entry name" value="ATPase_NBD"/>
</dbReference>
<dbReference type="Gene3D" id="3.90.640.10">
    <property type="entry name" value="Actin, Chain A, domain 4"/>
    <property type="match status" value="1"/>
</dbReference>
<dbReference type="SUPFAM" id="SSF53067">
    <property type="entry name" value="Actin-like ATPase domain"/>
    <property type="match status" value="2"/>
</dbReference>
<dbReference type="VEuPathDB" id="FungiDB:ASPNIDRAFT2_1182684"/>
<dbReference type="VEuPathDB" id="FungiDB:ATCC64974_104680"/>
<dbReference type="SUPFAM" id="SSF54427">
    <property type="entry name" value="NTF2-like"/>
    <property type="match status" value="1"/>
</dbReference>
<name>A0A100ITD9_ASPNG</name>
<proteinExistence type="predicted"/>
<dbReference type="PANTHER" id="PTHR14187">
    <property type="entry name" value="ALPHA KINASE/ELONGATION FACTOR 2 KINASE"/>
    <property type="match status" value="1"/>
</dbReference>
<evidence type="ECO:0000256" key="1">
    <source>
        <dbReference type="ARBA" id="ARBA00022741"/>
    </source>
</evidence>
<dbReference type="GO" id="GO:0005524">
    <property type="term" value="F:ATP binding"/>
    <property type="evidence" value="ECO:0007669"/>
    <property type="project" value="UniProtKB-KW"/>
</dbReference>
<dbReference type="Pfam" id="PF00012">
    <property type="entry name" value="HSP70"/>
    <property type="match status" value="1"/>
</dbReference>
<evidence type="ECO:0000256" key="2">
    <source>
        <dbReference type="ARBA" id="ARBA00022840"/>
    </source>
</evidence>
<reference evidence="5" key="1">
    <citation type="journal article" date="2016" name="Genome Announc.">
        <title>Draft genome sequence of Aspergillus niger strain An76.</title>
        <authorList>
            <person name="Gong W."/>
            <person name="Cheng Z."/>
            <person name="Zhang H."/>
            <person name="Liu L."/>
            <person name="Gao P."/>
            <person name="Wang L."/>
        </authorList>
    </citation>
    <scope>NUCLEOTIDE SEQUENCE [LARGE SCALE GENOMIC DNA]</scope>
    <source>
        <strain evidence="5">An76</strain>
    </source>
</reference>
<dbReference type="VEuPathDB" id="FungiDB:M747DRAFT_345254"/>
<accession>A0A100ITD9</accession>
<dbReference type="CDD" id="cd10170">
    <property type="entry name" value="ASKHA_NBD_HSP70"/>
    <property type="match status" value="1"/>
</dbReference>
<gene>
    <name evidence="4" type="ORF">ABL_09651</name>
</gene>
<dbReference type="PANTHER" id="PTHR14187:SF81">
    <property type="entry name" value="HSP70 FAMILY PROTEIN (AFU_ORTHOLOGUE AFUA_4G14040)"/>
    <property type="match status" value="1"/>
</dbReference>
<dbReference type="EMBL" id="BCMY01000024">
    <property type="protein sequence ID" value="GAQ46990.1"/>
    <property type="molecule type" value="Genomic_DNA"/>
</dbReference>
<protein>
    <recommendedName>
        <fullName evidence="3">SnoaL-like domain-containing protein</fullName>
    </recommendedName>
</protein>
<dbReference type="CDD" id="cd00531">
    <property type="entry name" value="NTF2_like"/>
    <property type="match status" value="1"/>
</dbReference>
<feature type="domain" description="SnoaL-like" evidence="3">
    <location>
        <begin position="534"/>
        <end position="637"/>
    </location>
</feature>